<protein>
    <submittedName>
        <fullName evidence="2">Uncharacterized protein</fullName>
    </submittedName>
</protein>
<feature type="compositionally biased region" description="Low complexity" evidence="1">
    <location>
        <begin position="153"/>
        <end position="168"/>
    </location>
</feature>
<evidence type="ECO:0000313" key="3">
    <source>
        <dbReference type="Proteomes" id="UP000053477"/>
    </source>
</evidence>
<feature type="region of interest" description="Disordered" evidence="1">
    <location>
        <begin position="1"/>
        <end position="46"/>
    </location>
</feature>
<sequence>MRRRGTDERRRRRSDDSRRRGRALKILINLDPSPAEPKPSGSNDLHRRHARNLSYSTTNTAVAQLTILRGPGYSMFVEEETRRGHVRHGRLTNAERRDRKEKDLTRMRFMMIEGVEGRIRQATAANRASDEPRTNDGHGNDRDTEEIIGVNATRTTTEGGRSTTDTSDAAQSQFERSAG</sequence>
<organism evidence="2 3">
    <name type="scientific">Schizopora paradoxa</name>
    <dbReference type="NCBI Taxonomy" id="27342"/>
    <lineage>
        <taxon>Eukaryota</taxon>
        <taxon>Fungi</taxon>
        <taxon>Dikarya</taxon>
        <taxon>Basidiomycota</taxon>
        <taxon>Agaricomycotina</taxon>
        <taxon>Agaricomycetes</taxon>
        <taxon>Hymenochaetales</taxon>
        <taxon>Schizoporaceae</taxon>
        <taxon>Schizopora</taxon>
    </lineage>
</organism>
<dbReference type="AlphaFoldDB" id="A0A0H2QY48"/>
<feature type="compositionally biased region" description="Basic and acidic residues" evidence="1">
    <location>
        <begin position="128"/>
        <end position="142"/>
    </location>
</feature>
<feature type="compositionally biased region" description="Polar residues" evidence="1">
    <location>
        <begin position="169"/>
        <end position="179"/>
    </location>
</feature>
<evidence type="ECO:0000313" key="2">
    <source>
        <dbReference type="EMBL" id="KLO04304.1"/>
    </source>
</evidence>
<dbReference type="InParanoid" id="A0A0H2QY48"/>
<gene>
    <name evidence="2" type="ORF">SCHPADRAFT_897137</name>
</gene>
<accession>A0A0H2QY48</accession>
<dbReference type="EMBL" id="KQ086601">
    <property type="protein sequence ID" value="KLO04304.1"/>
    <property type="molecule type" value="Genomic_DNA"/>
</dbReference>
<evidence type="ECO:0000256" key="1">
    <source>
        <dbReference type="SAM" id="MobiDB-lite"/>
    </source>
</evidence>
<reference evidence="2 3" key="1">
    <citation type="submission" date="2015-04" db="EMBL/GenBank/DDBJ databases">
        <title>Complete genome sequence of Schizopora paradoxa KUC8140, a cosmopolitan wood degrader in East Asia.</title>
        <authorList>
            <consortium name="DOE Joint Genome Institute"/>
            <person name="Min B."/>
            <person name="Park H."/>
            <person name="Jang Y."/>
            <person name="Kim J.-J."/>
            <person name="Kim K.H."/>
            <person name="Pangilinan J."/>
            <person name="Lipzen A."/>
            <person name="Riley R."/>
            <person name="Grigoriev I.V."/>
            <person name="Spatafora J.W."/>
            <person name="Choi I.-G."/>
        </authorList>
    </citation>
    <scope>NUCLEOTIDE SEQUENCE [LARGE SCALE GENOMIC DNA]</scope>
    <source>
        <strain evidence="2 3">KUC8140</strain>
    </source>
</reference>
<feature type="region of interest" description="Disordered" evidence="1">
    <location>
        <begin position="122"/>
        <end position="179"/>
    </location>
</feature>
<dbReference type="Proteomes" id="UP000053477">
    <property type="component" value="Unassembled WGS sequence"/>
</dbReference>
<feature type="compositionally biased region" description="Basic and acidic residues" evidence="1">
    <location>
        <begin position="1"/>
        <end position="18"/>
    </location>
</feature>
<keyword evidence="3" id="KW-1185">Reference proteome</keyword>
<proteinExistence type="predicted"/>
<name>A0A0H2QY48_9AGAM</name>